<dbReference type="AlphaFoldDB" id="A0A437MUV1"/>
<proteinExistence type="predicted"/>
<feature type="transmembrane region" description="Helical" evidence="1">
    <location>
        <begin position="94"/>
        <end position="112"/>
    </location>
</feature>
<feature type="transmembrane region" description="Helical" evidence="1">
    <location>
        <begin position="118"/>
        <end position="137"/>
    </location>
</feature>
<organism evidence="2 3">
    <name type="scientific">Mucilaginibacter limnophilus</name>
    <dbReference type="NCBI Taxonomy" id="1932778"/>
    <lineage>
        <taxon>Bacteria</taxon>
        <taxon>Pseudomonadati</taxon>
        <taxon>Bacteroidota</taxon>
        <taxon>Sphingobacteriia</taxon>
        <taxon>Sphingobacteriales</taxon>
        <taxon>Sphingobacteriaceae</taxon>
        <taxon>Mucilaginibacter</taxon>
    </lineage>
</organism>
<keyword evidence="1" id="KW-0812">Transmembrane</keyword>
<name>A0A437MUV1_9SPHI</name>
<dbReference type="EMBL" id="SACK01000002">
    <property type="protein sequence ID" value="RVU01444.1"/>
    <property type="molecule type" value="Genomic_DNA"/>
</dbReference>
<feature type="transmembrane region" description="Helical" evidence="1">
    <location>
        <begin position="54"/>
        <end position="73"/>
    </location>
</feature>
<gene>
    <name evidence="2" type="ORF">EOD41_05635</name>
</gene>
<dbReference type="Proteomes" id="UP000282759">
    <property type="component" value="Unassembled WGS sequence"/>
</dbReference>
<protein>
    <submittedName>
        <fullName evidence="2">Uncharacterized protein</fullName>
    </submittedName>
</protein>
<sequence>MKTRFLFPYHWRKIGVALFILGFIVSGLTLYFRDAIAIWYFEHNPKGKPLFDELTHDISLLLWICGLFLTAFTKEKIEDEQIAQLRLDSLQWSIYFNYAVLVICIILIDSWHLMLGVAAHYIFTPLIFFIIRFRWAIYQANRSLKND</sequence>
<reference evidence="2 3" key="1">
    <citation type="submission" date="2019-01" db="EMBL/GenBank/DDBJ databases">
        <authorList>
            <person name="Chen W.-M."/>
        </authorList>
    </citation>
    <scope>NUCLEOTIDE SEQUENCE [LARGE SCALE GENOMIC DNA]</scope>
    <source>
        <strain evidence="2 3">YBJ-36</strain>
    </source>
</reference>
<evidence type="ECO:0000313" key="3">
    <source>
        <dbReference type="Proteomes" id="UP000282759"/>
    </source>
</evidence>
<accession>A0A437MUV1</accession>
<keyword evidence="3" id="KW-1185">Reference proteome</keyword>
<evidence type="ECO:0000256" key="1">
    <source>
        <dbReference type="SAM" id="Phobius"/>
    </source>
</evidence>
<keyword evidence="1" id="KW-1133">Transmembrane helix</keyword>
<evidence type="ECO:0000313" key="2">
    <source>
        <dbReference type="EMBL" id="RVU01444.1"/>
    </source>
</evidence>
<keyword evidence="1" id="KW-0472">Membrane</keyword>
<feature type="transmembrane region" description="Helical" evidence="1">
    <location>
        <begin position="12"/>
        <end position="32"/>
    </location>
</feature>
<comment type="caution">
    <text evidence="2">The sequence shown here is derived from an EMBL/GenBank/DDBJ whole genome shotgun (WGS) entry which is preliminary data.</text>
</comment>
<dbReference type="RefSeq" id="WP_127703818.1">
    <property type="nucleotide sequence ID" value="NZ_SACK01000002.1"/>
</dbReference>
<dbReference type="OrthoDB" id="894278at2"/>